<dbReference type="Proteomes" id="UP001357485">
    <property type="component" value="Unassembled WGS sequence"/>
</dbReference>
<feature type="region of interest" description="Disordered" evidence="1">
    <location>
        <begin position="42"/>
        <end position="85"/>
    </location>
</feature>
<sequence>MPEPSTSDLLFESGNIFSFESFWKKAAKKVFSKPTTFIRHDGEATSATLRQRKSKKTDQTRSSIGGDDVFSNVNSDTAEPTPRRKQIAQAQRLHRQRKAEYMQSLEREITVLREIDAAASKEKSTTEVENIAIRHILSAHGVTALPQGLASMTDHGMGMAGLSSITVAYDAAVDAERVFVERSHQTRVEEHSELANGTYNNIDPNLVAADTESNDAAYVALDFILA</sequence>
<dbReference type="Gene3D" id="1.20.5.170">
    <property type="match status" value="1"/>
</dbReference>
<dbReference type="CDD" id="cd14688">
    <property type="entry name" value="bZIP_YAP"/>
    <property type="match status" value="1"/>
</dbReference>
<name>A0ABR0LP10_9PEZI</name>
<reference evidence="2 3" key="1">
    <citation type="submission" date="2023-08" db="EMBL/GenBank/DDBJ databases">
        <title>Black Yeasts Isolated from many extreme environments.</title>
        <authorList>
            <person name="Coleine C."/>
            <person name="Stajich J.E."/>
            <person name="Selbmann L."/>
        </authorList>
    </citation>
    <scope>NUCLEOTIDE SEQUENCE [LARGE SCALE GENOMIC DNA]</scope>
    <source>
        <strain evidence="2 3">CCFEE 536</strain>
    </source>
</reference>
<accession>A0ABR0LP10</accession>
<dbReference type="EMBL" id="JAVRRA010016719">
    <property type="protein sequence ID" value="KAK5201296.1"/>
    <property type="molecule type" value="Genomic_DNA"/>
</dbReference>
<organism evidence="2 3">
    <name type="scientific">Cryomyces antarcticus</name>
    <dbReference type="NCBI Taxonomy" id="329879"/>
    <lineage>
        <taxon>Eukaryota</taxon>
        <taxon>Fungi</taxon>
        <taxon>Dikarya</taxon>
        <taxon>Ascomycota</taxon>
        <taxon>Pezizomycotina</taxon>
        <taxon>Dothideomycetes</taxon>
        <taxon>Dothideomycetes incertae sedis</taxon>
        <taxon>Cryomyces</taxon>
    </lineage>
</organism>
<evidence type="ECO:0000256" key="1">
    <source>
        <dbReference type="SAM" id="MobiDB-lite"/>
    </source>
</evidence>
<gene>
    <name evidence="2" type="ORF">LTR16_003164</name>
</gene>
<proteinExistence type="predicted"/>
<comment type="caution">
    <text evidence="2">The sequence shown here is derived from an EMBL/GenBank/DDBJ whole genome shotgun (WGS) entry which is preliminary data.</text>
</comment>
<evidence type="ECO:0000313" key="2">
    <source>
        <dbReference type="EMBL" id="KAK5201296.1"/>
    </source>
</evidence>
<evidence type="ECO:0008006" key="4">
    <source>
        <dbReference type="Google" id="ProtNLM"/>
    </source>
</evidence>
<protein>
    <recommendedName>
        <fullName evidence="4">BZIP domain-containing protein</fullName>
    </recommendedName>
</protein>
<dbReference type="SUPFAM" id="SSF57959">
    <property type="entry name" value="Leucine zipper domain"/>
    <property type="match status" value="1"/>
</dbReference>
<keyword evidence="3" id="KW-1185">Reference proteome</keyword>
<dbReference type="InterPro" id="IPR046347">
    <property type="entry name" value="bZIP_sf"/>
</dbReference>
<evidence type="ECO:0000313" key="3">
    <source>
        <dbReference type="Proteomes" id="UP001357485"/>
    </source>
</evidence>